<dbReference type="OrthoDB" id="275936at2759"/>
<evidence type="ECO:0000313" key="1">
    <source>
        <dbReference type="EMBL" id="OCL13565.1"/>
    </source>
</evidence>
<dbReference type="Proteomes" id="UP000250140">
    <property type="component" value="Unassembled WGS sequence"/>
</dbReference>
<proteinExistence type="predicted"/>
<dbReference type="InterPro" id="IPR038781">
    <property type="entry name" value="C365.16-ike"/>
</dbReference>
<reference evidence="1 2" key="1">
    <citation type="journal article" date="2016" name="Nat. Commun.">
        <title>Ectomycorrhizal ecology is imprinted in the genome of the dominant symbiotic fungus Cenococcum geophilum.</title>
        <authorList>
            <consortium name="DOE Joint Genome Institute"/>
            <person name="Peter M."/>
            <person name="Kohler A."/>
            <person name="Ohm R.A."/>
            <person name="Kuo A."/>
            <person name="Krutzmann J."/>
            <person name="Morin E."/>
            <person name="Arend M."/>
            <person name="Barry K.W."/>
            <person name="Binder M."/>
            <person name="Choi C."/>
            <person name="Clum A."/>
            <person name="Copeland A."/>
            <person name="Grisel N."/>
            <person name="Haridas S."/>
            <person name="Kipfer T."/>
            <person name="LaButti K."/>
            <person name="Lindquist E."/>
            <person name="Lipzen A."/>
            <person name="Maire R."/>
            <person name="Meier B."/>
            <person name="Mihaltcheva S."/>
            <person name="Molinier V."/>
            <person name="Murat C."/>
            <person name="Poggeler S."/>
            <person name="Quandt C.A."/>
            <person name="Sperisen C."/>
            <person name="Tritt A."/>
            <person name="Tisserant E."/>
            <person name="Crous P.W."/>
            <person name="Henrissat B."/>
            <person name="Nehls U."/>
            <person name="Egli S."/>
            <person name="Spatafora J.W."/>
            <person name="Grigoriev I.V."/>
            <person name="Martin F.M."/>
        </authorList>
    </citation>
    <scope>NUCLEOTIDE SEQUENCE [LARGE SCALE GENOMIC DNA]</scope>
    <source>
        <strain evidence="1 2">CBS 207.34</strain>
    </source>
</reference>
<gene>
    <name evidence="1" type="ORF">AOQ84DRAFT_436261</name>
</gene>
<accession>A0A8E2JXS7</accession>
<evidence type="ECO:0000313" key="2">
    <source>
        <dbReference type="Proteomes" id="UP000250140"/>
    </source>
</evidence>
<keyword evidence="2" id="KW-1185">Reference proteome</keyword>
<dbReference type="PANTHER" id="PTHR37845:SF1">
    <property type="entry name" value="SEQUENCE ORPHAN"/>
    <property type="match status" value="1"/>
</dbReference>
<dbReference type="AlphaFoldDB" id="A0A8E2JXS7"/>
<sequence>MGEESVQRVVASSRDATASPVSVHVDSWRPSAIASKTEPIGKSTASSWNTRNLGLRLGADFTAAAAAGVLVAPIITVIDRGIIENASGRNTLGESIKSSLRQIIFRPHRFVFSKPFALIFSLYCGTYMTANSIDTASSTLRTQPACTTTAGPSKFVATSASNLALCLYKDSRFTQMFGSPNQIPRPVPAATFALFTLRDCLTVFASFNLPPLIAPHLSRQFGDSLEKHISSASAAQFLTPAAVQLVSTPLHLLGLDLYNRENVRWQERAGKVAKDWAKSCFARIGRIIPAFGVGGVVNMRVRKGLMEKLE</sequence>
<evidence type="ECO:0008006" key="3">
    <source>
        <dbReference type="Google" id="ProtNLM"/>
    </source>
</evidence>
<dbReference type="GO" id="GO:0005739">
    <property type="term" value="C:mitochondrion"/>
    <property type="evidence" value="ECO:0007669"/>
    <property type="project" value="TreeGrafter"/>
</dbReference>
<protein>
    <recommendedName>
        <fullName evidence="3">Sequence orphan</fullName>
    </recommendedName>
</protein>
<organism evidence="1 2">
    <name type="scientific">Glonium stellatum</name>
    <dbReference type="NCBI Taxonomy" id="574774"/>
    <lineage>
        <taxon>Eukaryota</taxon>
        <taxon>Fungi</taxon>
        <taxon>Dikarya</taxon>
        <taxon>Ascomycota</taxon>
        <taxon>Pezizomycotina</taxon>
        <taxon>Dothideomycetes</taxon>
        <taxon>Pleosporomycetidae</taxon>
        <taxon>Gloniales</taxon>
        <taxon>Gloniaceae</taxon>
        <taxon>Glonium</taxon>
    </lineage>
</organism>
<dbReference type="PANTHER" id="PTHR37845">
    <property type="entry name" value="SEQUENCE ORPHAN"/>
    <property type="match status" value="1"/>
</dbReference>
<dbReference type="EMBL" id="KV748703">
    <property type="protein sequence ID" value="OCL13565.1"/>
    <property type="molecule type" value="Genomic_DNA"/>
</dbReference>
<name>A0A8E2JXS7_9PEZI</name>